<dbReference type="KEGG" id="gbm:Gbem_1913"/>
<evidence type="ECO:0000313" key="2">
    <source>
        <dbReference type="Proteomes" id="UP000008825"/>
    </source>
</evidence>
<reference evidence="1 2" key="2">
    <citation type="journal article" date="2010" name="BMC Genomics">
        <title>The genome of Geobacter bemidjiensis, exemplar for the subsurface clade of Geobacter species that predominate in Fe(III)-reducing subsurface environments.</title>
        <authorList>
            <person name="Aklujkar M."/>
            <person name="Young N.D."/>
            <person name="Holmes D."/>
            <person name="Chavan M."/>
            <person name="Risso C."/>
            <person name="Kiss H.E."/>
            <person name="Han C.S."/>
            <person name="Land M.L."/>
            <person name="Lovley D.R."/>
        </authorList>
    </citation>
    <scope>NUCLEOTIDE SEQUENCE [LARGE SCALE GENOMIC DNA]</scope>
    <source>
        <strain evidence="2">ATCC BAA-1014 / DSM 16622 / JCM 12645 / Bem</strain>
    </source>
</reference>
<reference evidence="1 2" key="1">
    <citation type="submission" date="2008-07" db="EMBL/GenBank/DDBJ databases">
        <title>Complete sequence of Geobacter bemidjiensis BEM.</title>
        <authorList>
            <consortium name="US DOE Joint Genome Institute"/>
            <person name="Lucas S."/>
            <person name="Copeland A."/>
            <person name="Lapidus A."/>
            <person name="Glavina del Rio T."/>
            <person name="Dalin E."/>
            <person name="Tice H."/>
            <person name="Bruce D."/>
            <person name="Goodwin L."/>
            <person name="Pitluck S."/>
            <person name="Kiss H."/>
            <person name="Brettin T."/>
            <person name="Detter J.C."/>
            <person name="Han C."/>
            <person name="Kuske C.R."/>
            <person name="Schmutz J."/>
            <person name="Larimer F."/>
            <person name="Land M."/>
            <person name="Hauser L."/>
            <person name="Kyrpides N."/>
            <person name="Lykidis A."/>
            <person name="Lovley D."/>
            <person name="Richardson P."/>
        </authorList>
    </citation>
    <scope>NUCLEOTIDE SEQUENCE [LARGE SCALE GENOMIC DNA]</scope>
    <source>
        <strain evidence="2">ATCC BAA-1014 / DSM 16622 / JCM 12645 / Bem</strain>
    </source>
</reference>
<organism evidence="1 2">
    <name type="scientific">Citrifermentans bemidjiense (strain ATCC BAA-1014 / DSM 16622 / JCM 12645 / Bem)</name>
    <name type="common">Geobacter bemidjiensis</name>
    <dbReference type="NCBI Taxonomy" id="404380"/>
    <lineage>
        <taxon>Bacteria</taxon>
        <taxon>Pseudomonadati</taxon>
        <taxon>Thermodesulfobacteriota</taxon>
        <taxon>Desulfuromonadia</taxon>
        <taxon>Geobacterales</taxon>
        <taxon>Geobacteraceae</taxon>
        <taxon>Citrifermentans</taxon>
    </lineage>
</organism>
<keyword evidence="2" id="KW-1185">Reference proteome</keyword>
<accession>B5EB66</accession>
<dbReference type="Proteomes" id="UP000008825">
    <property type="component" value="Chromosome"/>
</dbReference>
<sequence length="267" mass="29698">MSFGFLEGFNNKLRNIFRSDWLGIYLTSDYKIFLCGTPFDKPAPFQLQDANFASQQYDVLVNSVITEVQKKCKRWPPPHIFFCNSLDAPSLSTDFFKKITAQQSVNMYPTDCKMPAAIGAGMNVTDFSKQLVIAMVENTIHSYLVFASCIYYYESAPISSSDSLQEALNAQIARIDAGIEPDLPTHFKNINLGEDEINQINSGWAKPCSEQLFLIGSPSVLIDIDKEIRGYKIVSCEGLDECIVSGMDTIIKGVSQLPAGTRIGKKD</sequence>
<gene>
    <name evidence="1" type="ordered locus">Gbem_1913</name>
</gene>
<name>B5EB66_CITBB</name>
<protein>
    <submittedName>
        <fullName evidence="1">Uncharacterized protein</fullName>
    </submittedName>
</protein>
<proteinExistence type="predicted"/>
<dbReference type="EMBL" id="CP001124">
    <property type="protein sequence ID" value="ACH38927.1"/>
    <property type="molecule type" value="Genomic_DNA"/>
</dbReference>
<evidence type="ECO:0000313" key="1">
    <source>
        <dbReference type="EMBL" id="ACH38927.1"/>
    </source>
</evidence>
<dbReference type="HOGENOM" id="CLU_1041145_0_0_7"/>
<dbReference type="AlphaFoldDB" id="B5EB66"/>
<dbReference type="RefSeq" id="WP_012530346.1">
    <property type="nucleotide sequence ID" value="NC_011146.1"/>
</dbReference>